<reference evidence="2" key="2">
    <citation type="journal article" date="2021" name="PeerJ">
        <title>Extensive microbial diversity within the chicken gut microbiome revealed by metagenomics and culture.</title>
        <authorList>
            <person name="Gilroy R."/>
            <person name="Ravi A."/>
            <person name="Getino M."/>
            <person name="Pursley I."/>
            <person name="Horton D.L."/>
            <person name="Alikhan N.F."/>
            <person name="Baker D."/>
            <person name="Gharbi K."/>
            <person name="Hall N."/>
            <person name="Watson M."/>
            <person name="Adriaenssens E.M."/>
            <person name="Foster-Nyarko E."/>
            <person name="Jarju S."/>
            <person name="Secka A."/>
            <person name="Antonio M."/>
            <person name="Oren A."/>
            <person name="Chaudhuri R.R."/>
            <person name="La Ragione R."/>
            <person name="Hildebrand F."/>
            <person name="Pallen M.J."/>
        </authorList>
    </citation>
    <scope>NUCLEOTIDE SEQUENCE</scope>
    <source>
        <strain evidence="2">2830</strain>
    </source>
</reference>
<keyword evidence="1" id="KW-0472">Membrane</keyword>
<dbReference type="AlphaFoldDB" id="A0A9D1HJ53"/>
<evidence type="ECO:0000313" key="3">
    <source>
        <dbReference type="Proteomes" id="UP000824124"/>
    </source>
</evidence>
<evidence type="ECO:0000256" key="1">
    <source>
        <dbReference type="SAM" id="Phobius"/>
    </source>
</evidence>
<dbReference type="EMBL" id="DVMH01000014">
    <property type="protein sequence ID" value="HIU10045.1"/>
    <property type="molecule type" value="Genomic_DNA"/>
</dbReference>
<gene>
    <name evidence="2" type="ORF">IAB00_02140</name>
</gene>
<protein>
    <submittedName>
        <fullName evidence="2">Uncharacterized protein</fullName>
    </submittedName>
</protein>
<organism evidence="2 3">
    <name type="scientific">Candidatus Avidehalobacter gallistercoris</name>
    <dbReference type="NCBI Taxonomy" id="2840694"/>
    <lineage>
        <taxon>Bacteria</taxon>
        <taxon>Bacillati</taxon>
        <taxon>Bacillota</taxon>
        <taxon>Clostridia</taxon>
        <taxon>Eubacteriales</taxon>
        <taxon>Peptococcaceae</taxon>
        <taxon>Peptococcaceae incertae sedis</taxon>
        <taxon>Candidatus Avidehalobacter</taxon>
    </lineage>
</organism>
<feature type="transmembrane region" description="Helical" evidence="1">
    <location>
        <begin position="17"/>
        <end position="36"/>
    </location>
</feature>
<reference evidence="2" key="1">
    <citation type="submission" date="2020-10" db="EMBL/GenBank/DDBJ databases">
        <authorList>
            <person name="Gilroy R."/>
        </authorList>
    </citation>
    <scope>NUCLEOTIDE SEQUENCE</scope>
    <source>
        <strain evidence="2">2830</strain>
    </source>
</reference>
<sequence>MKMDVTLQGYLQDLRQAGIAVAIPACPYALQLFLFWHITGRERLKLVGSDAAQR</sequence>
<dbReference type="Proteomes" id="UP000824124">
    <property type="component" value="Unassembled WGS sequence"/>
</dbReference>
<proteinExistence type="predicted"/>
<evidence type="ECO:0000313" key="2">
    <source>
        <dbReference type="EMBL" id="HIU10045.1"/>
    </source>
</evidence>
<keyword evidence="1" id="KW-1133">Transmembrane helix</keyword>
<name>A0A9D1HJ53_9FIRM</name>
<keyword evidence="1" id="KW-0812">Transmembrane</keyword>
<comment type="caution">
    <text evidence="2">The sequence shown here is derived from an EMBL/GenBank/DDBJ whole genome shotgun (WGS) entry which is preliminary data.</text>
</comment>
<accession>A0A9D1HJ53</accession>